<dbReference type="GO" id="GO:0005886">
    <property type="term" value="C:plasma membrane"/>
    <property type="evidence" value="ECO:0007669"/>
    <property type="project" value="TreeGrafter"/>
</dbReference>
<feature type="transmembrane region" description="Helical" evidence="7">
    <location>
        <begin position="502"/>
        <end position="523"/>
    </location>
</feature>
<dbReference type="STRING" id="53326.A0A016WED5"/>
<evidence type="ECO:0000313" key="10">
    <source>
        <dbReference type="Proteomes" id="UP000024635"/>
    </source>
</evidence>
<feature type="transmembrane region" description="Helical" evidence="7">
    <location>
        <begin position="448"/>
        <end position="468"/>
    </location>
</feature>
<keyword evidence="5 7" id="KW-0472">Membrane</keyword>
<evidence type="ECO:0000256" key="4">
    <source>
        <dbReference type="ARBA" id="ARBA00022989"/>
    </source>
</evidence>
<feature type="transmembrane region" description="Helical" evidence="7">
    <location>
        <begin position="242"/>
        <end position="259"/>
    </location>
</feature>
<dbReference type="Proteomes" id="UP000024635">
    <property type="component" value="Unassembled WGS sequence"/>
</dbReference>
<feature type="domain" description="SSD" evidence="8">
    <location>
        <begin position="140"/>
        <end position="201"/>
    </location>
</feature>
<dbReference type="AlphaFoldDB" id="A0A016WED5"/>
<evidence type="ECO:0000256" key="6">
    <source>
        <dbReference type="ARBA" id="ARBA00023180"/>
    </source>
</evidence>
<protein>
    <recommendedName>
        <fullName evidence="8">SSD domain-containing protein</fullName>
    </recommendedName>
</protein>
<accession>A0A016WED5</accession>
<dbReference type="InterPro" id="IPR051697">
    <property type="entry name" value="Patched_domain-protein"/>
</dbReference>
<dbReference type="PANTHER" id="PTHR10796">
    <property type="entry name" value="PATCHED-RELATED"/>
    <property type="match status" value="1"/>
</dbReference>
<keyword evidence="6" id="KW-0325">Glycoprotein</keyword>
<feature type="transmembrane region" description="Helical" evidence="7">
    <location>
        <begin position="556"/>
        <end position="580"/>
    </location>
</feature>
<dbReference type="EMBL" id="JARK01000335">
    <property type="protein sequence ID" value="EYC38194.1"/>
    <property type="molecule type" value="Genomic_DNA"/>
</dbReference>
<evidence type="ECO:0000313" key="9">
    <source>
        <dbReference type="EMBL" id="EYC38194.1"/>
    </source>
</evidence>
<evidence type="ECO:0000256" key="5">
    <source>
        <dbReference type="ARBA" id="ARBA00023136"/>
    </source>
</evidence>
<keyword evidence="3 7" id="KW-0812">Transmembrane</keyword>
<name>A0A016WED5_9BILA</name>
<feature type="transmembrane region" description="Helical" evidence="7">
    <location>
        <begin position="64"/>
        <end position="86"/>
    </location>
</feature>
<evidence type="ECO:0000256" key="7">
    <source>
        <dbReference type="SAM" id="Phobius"/>
    </source>
</evidence>
<dbReference type="Pfam" id="PF02460">
    <property type="entry name" value="Patched"/>
    <property type="match status" value="2"/>
</dbReference>
<dbReference type="GO" id="GO:0030659">
    <property type="term" value="C:cytoplasmic vesicle membrane"/>
    <property type="evidence" value="ECO:0007669"/>
    <property type="project" value="TreeGrafter"/>
</dbReference>
<evidence type="ECO:0000256" key="1">
    <source>
        <dbReference type="ARBA" id="ARBA00004141"/>
    </source>
</evidence>
<dbReference type="PANTHER" id="PTHR10796:SF90">
    <property type="entry name" value="SSD DOMAIN-CONTAINING PROTEIN"/>
    <property type="match status" value="1"/>
</dbReference>
<comment type="similarity">
    <text evidence="2">Belongs to the patched family.</text>
</comment>
<feature type="transmembrane region" description="Helical" evidence="7">
    <location>
        <begin position="175"/>
        <end position="194"/>
    </location>
</feature>
<proteinExistence type="inferred from homology"/>
<dbReference type="OrthoDB" id="6510177at2759"/>
<sequence length="664" mass="74051">MSATNKSRLGQDRAVALTSKLPASFIASGSVTKCTNRHRSRKSTFQVFGNHILDMEVNADNRKLAPYFGAGFGSMIALVAFCVLSSACYSNTLDAGKILIGVGAILCPLLAITCTYGILSLIGSRVNSLLFVMPFLIMGIGIVYQECGPSITISSLTNVLAFAVGYLTPTPEVQLFCFGTAIAMALTYLFQLILFGPTLAIATEAEQRKSNDEEGPSKWRIQADRISRFVFRVHCNIVSREYIAVFILIATLFYWYYSFNGIFSMKTSLDSVKILPKDSLLHKPNSLLTNYVWKENLILTVFVNTHFNMTDRYLTTQFWDVLKELETLPHCKGPTSSYVWFRNFVNEYAKSEQDYPYEEVVDPSRLDTFFKNDRYHFDTSVKLKRLENETTIESFFITVAYTNVSTWDIRIELMTQWRDITAKYPDLNMTVFEPGGMFVDQMLSLRRVTIQTALLTLFSMTVVCAVFIGRPCSVATASASIASISIGVVGIMSKLSFELDPVVMIALLMTIGMSVDYIAHVAYHFQRDSRNELKNGISIQVALKSMAEKVEHTVLAVAWPMVQAALSTIFCVLPLTFVSVQHTSTFCSSHRNVFQTYSSSVFFTAIFLVVLFGLTHGLIILPAFLSRLPEWLSGNKCCNMKRISGGAEASSADTDSVDDSTTIE</sequence>
<dbReference type="PROSITE" id="PS50156">
    <property type="entry name" value="SSD"/>
    <property type="match status" value="1"/>
</dbReference>
<dbReference type="SUPFAM" id="SSF82866">
    <property type="entry name" value="Multidrug efflux transporter AcrB transmembrane domain"/>
    <property type="match status" value="2"/>
</dbReference>
<evidence type="ECO:0000259" key="8">
    <source>
        <dbReference type="PROSITE" id="PS50156"/>
    </source>
</evidence>
<feature type="transmembrane region" description="Helical" evidence="7">
    <location>
        <begin position="98"/>
        <end position="119"/>
    </location>
</feature>
<comment type="subcellular location">
    <subcellularLocation>
        <location evidence="1">Membrane</location>
        <topology evidence="1">Multi-pass membrane protein</topology>
    </subcellularLocation>
</comment>
<evidence type="ECO:0000256" key="2">
    <source>
        <dbReference type="ARBA" id="ARBA00005585"/>
    </source>
</evidence>
<gene>
    <name evidence="9" type="primary">Acey_s0735.g1936</name>
    <name evidence="9" type="ORF">Y032_0735g1936</name>
</gene>
<dbReference type="Gene3D" id="1.20.1640.10">
    <property type="entry name" value="Multidrug efflux transporter AcrB transmembrane domain"/>
    <property type="match status" value="1"/>
</dbReference>
<dbReference type="InterPro" id="IPR000731">
    <property type="entry name" value="SSD"/>
</dbReference>
<feature type="transmembrane region" description="Helical" evidence="7">
    <location>
        <begin position="601"/>
        <end position="625"/>
    </location>
</feature>
<feature type="transmembrane region" description="Helical" evidence="7">
    <location>
        <begin position="126"/>
        <end position="144"/>
    </location>
</feature>
<keyword evidence="4 7" id="KW-1133">Transmembrane helix</keyword>
<comment type="caution">
    <text evidence="9">The sequence shown here is derived from an EMBL/GenBank/DDBJ whole genome shotgun (WGS) entry which is preliminary data.</text>
</comment>
<dbReference type="InterPro" id="IPR003392">
    <property type="entry name" value="PTHD_SSD"/>
</dbReference>
<feature type="transmembrane region" description="Helical" evidence="7">
    <location>
        <begin position="474"/>
        <end position="495"/>
    </location>
</feature>
<evidence type="ECO:0000256" key="3">
    <source>
        <dbReference type="ARBA" id="ARBA00022692"/>
    </source>
</evidence>
<organism evidence="9 10">
    <name type="scientific">Ancylostoma ceylanicum</name>
    <dbReference type="NCBI Taxonomy" id="53326"/>
    <lineage>
        <taxon>Eukaryota</taxon>
        <taxon>Metazoa</taxon>
        <taxon>Ecdysozoa</taxon>
        <taxon>Nematoda</taxon>
        <taxon>Chromadorea</taxon>
        <taxon>Rhabditida</taxon>
        <taxon>Rhabditina</taxon>
        <taxon>Rhabditomorpha</taxon>
        <taxon>Strongyloidea</taxon>
        <taxon>Ancylostomatidae</taxon>
        <taxon>Ancylostomatinae</taxon>
        <taxon>Ancylostoma</taxon>
    </lineage>
</organism>
<dbReference type="GO" id="GO:0006897">
    <property type="term" value="P:endocytosis"/>
    <property type="evidence" value="ECO:0007669"/>
    <property type="project" value="TreeGrafter"/>
</dbReference>
<dbReference type="GO" id="GO:0018996">
    <property type="term" value="P:molting cycle, collagen and cuticulin-based cuticle"/>
    <property type="evidence" value="ECO:0007669"/>
    <property type="project" value="TreeGrafter"/>
</dbReference>
<reference evidence="10" key="1">
    <citation type="journal article" date="2015" name="Nat. Genet.">
        <title>The genome and transcriptome of the zoonotic hookworm Ancylostoma ceylanicum identify infection-specific gene families.</title>
        <authorList>
            <person name="Schwarz E.M."/>
            <person name="Hu Y."/>
            <person name="Antoshechkin I."/>
            <person name="Miller M.M."/>
            <person name="Sternberg P.W."/>
            <person name="Aroian R.V."/>
        </authorList>
    </citation>
    <scope>NUCLEOTIDE SEQUENCE</scope>
    <source>
        <strain evidence="10">HY135</strain>
    </source>
</reference>
<keyword evidence="10" id="KW-1185">Reference proteome</keyword>